<keyword evidence="2" id="KW-1185">Reference proteome</keyword>
<dbReference type="GeneID" id="26626112"/>
<dbReference type="EMBL" id="KT151955">
    <property type="protein sequence ID" value="ALA07293.1"/>
    <property type="molecule type" value="Genomic_DNA"/>
</dbReference>
<evidence type="ECO:0000313" key="1">
    <source>
        <dbReference type="EMBL" id="ALA07293.1"/>
    </source>
</evidence>
<dbReference type="KEGG" id="vg:26626112"/>
<gene>
    <name evidence="1" type="ORF">JENST_164</name>
</gene>
<proteinExistence type="predicted"/>
<sequence>MDIHDKIGHQLTKGDVNALRKGKDIVFFLKPDGQSEIKAIMKDEIEHVIKCYTKVSGFRYGLGEIRGADYVLSAALYEATWETIARLIRVGDILKLHWRANNNDNYITNAKLYKDELYMEVRRLSKGTNPTPSTVMTFLIATTICENNAAKMIRHTSTPKSICEVV</sequence>
<protein>
    <submittedName>
        <fullName evidence="1">Uncharacterized protein</fullName>
    </submittedName>
</protein>
<reference evidence="1 2" key="1">
    <citation type="journal article" date="2015" name="Genome Announc.">
        <title>Genome Sequences of Five Additional Brevibacillus laterosporus Bacteriophages.</title>
        <authorList>
            <person name="Merrill B.D."/>
            <person name="Berg J.A."/>
            <person name="Graves K.A."/>
            <person name="Ward A.T."/>
            <person name="Hilton J.A."/>
            <person name="Wake B.N."/>
            <person name="Grose J.H."/>
            <person name="Breakwell D.P."/>
            <person name="Burnett S.H."/>
        </authorList>
    </citation>
    <scope>NUCLEOTIDE SEQUENCE [LARGE SCALE GENOMIC DNA]</scope>
</reference>
<dbReference type="RefSeq" id="YP_009199225.1">
    <property type="nucleotide sequence ID" value="NC_028805.1"/>
</dbReference>
<evidence type="ECO:0000313" key="2">
    <source>
        <dbReference type="Proteomes" id="UP000208104"/>
    </source>
</evidence>
<organism evidence="1 2">
    <name type="scientific">Brevibacillus phage Jenst</name>
    <dbReference type="NCBI Taxonomy" id="1691954"/>
    <lineage>
        <taxon>Viruses</taxon>
        <taxon>Duplodnaviria</taxon>
        <taxon>Heunggongvirae</taxon>
        <taxon>Uroviricota</taxon>
        <taxon>Caudoviricetes</taxon>
        <taxon>Jenstvirus</taxon>
        <taxon>Jenstvirus jenst</taxon>
    </lineage>
</organism>
<name>A0A0K2CNL2_9CAUD</name>
<accession>A0A0K2CNL2</accession>
<dbReference type="Proteomes" id="UP000208104">
    <property type="component" value="Segment"/>
</dbReference>